<evidence type="ECO:0000256" key="2">
    <source>
        <dbReference type="ARBA" id="ARBA00006948"/>
    </source>
</evidence>
<dbReference type="GO" id="GO:0016020">
    <property type="term" value="C:membrane"/>
    <property type="evidence" value="ECO:0007669"/>
    <property type="project" value="UniProtKB-SubCell"/>
</dbReference>
<evidence type="ECO:0000256" key="1">
    <source>
        <dbReference type="ARBA" id="ARBA00004141"/>
    </source>
</evidence>
<evidence type="ECO:0000256" key="4">
    <source>
        <dbReference type="ARBA" id="ARBA00022989"/>
    </source>
</evidence>
<feature type="transmembrane region" description="Helical" evidence="6">
    <location>
        <begin position="110"/>
        <end position="131"/>
    </location>
</feature>
<dbReference type="InterPro" id="IPR042127">
    <property type="entry name" value="TMEM45"/>
</dbReference>
<dbReference type="InterPro" id="IPR006904">
    <property type="entry name" value="DUF716"/>
</dbReference>
<proteinExistence type="inferred from homology"/>
<dbReference type="Proteomes" id="UP000708208">
    <property type="component" value="Unassembled WGS sequence"/>
</dbReference>
<evidence type="ECO:0000256" key="3">
    <source>
        <dbReference type="ARBA" id="ARBA00022692"/>
    </source>
</evidence>
<comment type="caution">
    <text evidence="7">The sequence shown here is derived from an EMBL/GenBank/DDBJ whole genome shotgun (WGS) entry which is preliminary data.</text>
</comment>
<dbReference type="EMBL" id="CAJVCH010564323">
    <property type="protein sequence ID" value="CAG7832292.1"/>
    <property type="molecule type" value="Genomic_DNA"/>
</dbReference>
<evidence type="ECO:0000313" key="7">
    <source>
        <dbReference type="EMBL" id="CAG7832292.1"/>
    </source>
</evidence>
<keyword evidence="3 6" id="KW-0812">Transmembrane</keyword>
<comment type="subcellular location">
    <subcellularLocation>
        <location evidence="1">Membrane</location>
        <topology evidence="1">Multi-pass membrane protein</topology>
    </subcellularLocation>
</comment>
<feature type="transmembrane region" description="Helical" evidence="6">
    <location>
        <begin position="143"/>
        <end position="167"/>
    </location>
</feature>
<evidence type="ECO:0000256" key="5">
    <source>
        <dbReference type="ARBA" id="ARBA00023136"/>
    </source>
</evidence>
<protein>
    <recommendedName>
        <fullName evidence="9">Transmembrane protein 45B</fullName>
    </recommendedName>
</protein>
<dbReference type="OrthoDB" id="551896at2759"/>
<evidence type="ECO:0008006" key="9">
    <source>
        <dbReference type="Google" id="ProtNLM"/>
    </source>
</evidence>
<keyword evidence="4 6" id="KW-1133">Transmembrane helix</keyword>
<dbReference type="PANTHER" id="PTHR16007">
    <property type="entry name" value="EPIDIDYMAL MEMBRANE PROTEIN E9-RELATED"/>
    <property type="match status" value="1"/>
</dbReference>
<organism evidence="7 8">
    <name type="scientific">Allacma fusca</name>
    <dbReference type="NCBI Taxonomy" id="39272"/>
    <lineage>
        <taxon>Eukaryota</taxon>
        <taxon>Metazoa</taxon>
        <taxon>Ecdysozoa</taxon>
        <taxon>Arthropoda</taxon>
        <taxon>Hexapoda</taxon>
        <taxon>Collembola</taxon>
        <taxon>Symphypleona</taxon>
        <taxon>Sminthuridae</taxon>
        <taxon>Allacma</taxon>
    </lineage>
</organism>
<dbReference type="Pfam" id="PF04819">
    <property type="entry name" value="DUF716"/>
    <property type="match status" value="1"/>
</dbReference>
<evidence type="ECO:0000256" key="6">
    <source>
        <dbReference type="SAM" id="Phobius"/>
    </source>
</evidence>
<accession>A0A8J2LBA7</accession>
<dbReference type="AlphaFoldDB" id="A0A8J2LBA7"/>
<reference evidence="7" key="1">
    <citation type="submission" date="2021-06" db="EMBL/GenBank/DDBJ databases">
        <authorList>
            <person name="Hodson N. C."/>
            <person name="Mongue J. A."/>
            <person name="Jaron S. K."/>
        </authorList>
    </citation>
    <scope>NUCLEOTIDE SEQUENCE</scope>
</reference>
<keyword evidence="5 6" id="KW-0472">Membrane</keyword>
<feature type="transmembrane region" description="Helical" evidence="6">
    <location>
        <begin position="86"/>
        <end position="104"/>
    </location>
</feature>
<gene>
    <name evidence="7" type="ORF">AFUS01_LOCUS41980</name>
</gene>
<comment type="similarity">
    <text evidence="2">Belongs to the TMEM45 family.</text>
</comment>
<dbReference type="PANTHER" id="PTHR16007:SF15">
    <property type="entry name" value="TRANSMEMBRANE PROTEIN 45B"/>
    <property type="match status" value="1"/>
</dbReference>
<evidence type="ECO:0000313" key="8">
    <source>
        <dbReference type="Proteomes" id="UP000708208"/>
    </source>
</evidence>
<sequence length="258" mass="29513">MPSEMSDQAECPRVLSKSALLEKGSTVSLWKVQDIYKSEFITGFEDGHWTHMANAQHITMYFFFGLNGVVDLLQYKKWDLPPKLDYVSSALAFAIEGFLFYFHLHGRSHMNVQVHMFLFHTIVACVVSTLLEMQHSHNVILALCRTFFTLLQGTWFFQIGFILYPPIGKNWDEEDHDQMMVITLIFTWHVAALLATMTGLGIIIYLRVKSLKDSLSSYQLVETKESLLNDEGQVTLNGRINSSSPRVHQIIDSDSEDV</sequence>
<feature type="transmembrane region" description="Helical" evidence="6">
    <location>
        <begin position="179"/>
        <end position="206"/>
    </location>
</feature>
<name>A0A8J2LBA7_9HEXA</name>
<keyword evidence="8" id="KW-1185">Reference proteome</keyword>